<dbReference type="Pfam" id="PF09511">
    <property type="entry name" value="RNA_lig_T4_1"/>
    <property type="match status" value="1"/>
</dbReference>
<proteinExistence type="predicted"/>
<protein>
    <recommendedName>
        <fullName evidence="1">T4 RNA ligase 1-like N-terminal domain-containing protein</fullName>
    </recommendedName>
</protein>
<dbReference type="InterPro" id="IPR019039">
    <property type="entry name" value="T4-Rnl1-like_N"/>
</dbReference>
<sequence length="331" mass="38135">MSKNSWRKFKASLEHKGKVYTLKGQITIKRGKFPGEVEINSINDIPTQQILPGMPEIPYTHKIQHPFILPNRAIAASFTRKMDGTAILFSPLQLPDGEILVFPRKRGMVVIADTKWRSLRTLVNTALDDQLIERIAKVCRQQNATLVFELWGANNQHTVQYDTPLRLSLHTIIKNRNTTQPWRLVKQIAAANSIPIVDELARISMPKLSEQTLLHFGQQLVAEQEKENNPLLGLYRHEGVVLNIETQSLGFQWKFKPPSMEEYHRTARVSIRPITIFHSLWKMVDRGEEVSLDTLIENMSLEYGTEVVSYHQNLIFHHYGMWLSKYYGLTA</sequence>
<comment type="caution">
    <text evidence="2">The sequence shown here is derived from an EMBL/GenBank/DDBJ whole genome shotgun (WGS) entry which is preliminary data.</text>
</comment>
<evidence type="ECO:0000313" key="2">
    <source>
        <dbReference type="EMBL" id="GET40308.1"/>
    </source>
</evidence>
<evidence type="ECO:0000259" key="1">
    <source>
        <dbReference type="Pfam" id="PF09511"/>
    </source>
</evidence>
<accession>A0AAV3XDJ1</accession>
<dbReference type="Proteomes" id="UP001050975">
    <property type="component" value="Unassembled WGS sequence"/>
</dbReference>
<evidence type="ECO:0000313" key="3">
    <source>
        <dbReference type="Proteomes" id="UP001050975"/>
    </source>
</evidence>
<dbReference type="RefSeq" id="WP_226586151.1">
    <property type="nucleotide sequence ID" value="NZ_BLAY01000087.1"/>
</dbReference>
<gene>
    <name evidence="2" type="ORF">MiSe_51170</name>
</gene>
<name>A0AAV3XDJ1_9CYAN</name>
<dbReference type="SUPFAM" id="SSF56091">
    <property type="entry name" value="DNA ligase/mRNA capping enzyme, catalytic domain"/>
    <property type="match status" value="1"/>
</dbReference>
<feature type="domain" description="T4 RNA ligase 1-like N-terminal" evidence="1">
    <location>
        <begin position="77"/>
        <end position="257"/>
    </location>
</feature>
<organism evidence="2 3">
    <name type="scientific">Microseira wollei NIES-4236</name>
    <dbReference type="NCBI Taxonomy" id="2530354"/>
    <lineage>
        <taxon>Bacteria</taxon>
        <taxon>Bacillati</taxon>
        <taxon>Cyanobacteriota</taxon>
        <taxon>Cyanophyceae</taxon>
        <taxon>Oscillatoriophycideae</taxon>
        <taxon>Aerosakkonematales</taxon>
        <taxon>Aerosakkonemataceae</taxon>
        <taxon>Microseira</taxon>
    </lineage>
</organism>
<dbReference type="AlphaFoldDB" id="A0AAV3XDJ1"/>
<keyword evidence="3" id="KW-1185">Reference proteome</keyword>
<reference evidence="2" key="1">
    <citation type="submission" date="2019-10" db="EMBL/GenBank/DDBJ databases">
        <title>Draft genome sequece of Microseira wollei NIES-4236.</title>
        <authorList>
            <person name="Yamaguchi H."/>
            <person name="Suzuki S."/>
            <person name="Kawachi M."/>
        </authorList>
    </citation>
    <scope>NUCLEOTIDE SEQUENCE</scope>
    <source>
        <strain evidence="2">NIES-4236</strain>
    </source>
</reference>
<dbReference type="EMBL" id="BLAY01000087">
    <property type="protein sequence ID" value="GET40308.1"/>
    <property type="molecule type" value="Genomic_DNA"/>
</dbReference>